<comment type="caution">
    <text evidence="3">The sequence shown here is derived from an EMBL/GenBank/DDBJ whole genome shotgun (WGS) entry which is preliminary data.</text>
</comment>
<keyword evidence="1" id="KW-0175">Coiled coil</keyword>
<reference evidence="3" key="1">
    <citation type="submission" date="2023-10" db="EMBL/GenBank/DDBJ databases">
        <authorList>
            <person name="Chen Y."/>
            <person name="Shah S."/>
            <person name="Dougan E. K."/>
            <person name="Thang M."/>
            <person name="Chan C."/>
        </authorList>
    </citation>
    <scope>NUCLEOTIDE SEQUENCE [LARGE SCALE GENOMIC DNA]</scope>
</reference>
<name>A0ABN9YEK6_9DINO</name>
<feature type="compositionally biased region" description="Pro residues" evidence="2">
    <location>
        <begin position="30"/>
        <end position="40"/>
    </location>
</feature>
<organism evidence="3 4">
    <name type="scientific">Prorocentrum cordatum</name>
    <dbReference type="NCBI Taxonomy" id="2364126"/>
    <lineage>
        <taxon>Eukaryota</taxon>
        <taxon>Sar</taxon>
        <taxon>Alveolata</taxon>
        <taxon>Dinophyceae</taxon>
        <taxon>Prorocentrales</taxon>
        <taxon>Prorocentraceae</taxon>
        <taxon>Prorocentrum</taxon>
    </lineage>
</organism>
<dbReference type="EMBL" id="CAUYUJ010022503">
    <property type="protein sequence ID" value="CAK0910981.1"/>
    <property type="molecule type" value="Genomic_DNA"/>
</dbReference>
<sequence>MGAPELEWERLRRQAPLLEGASAEGGGPQQAPPQPAPPQQPLERQARQEASVCQLDEPQLRELLQLELAQRARLQEPDGVAEQRLLSQEAAQQARAEELALELERRSAKDAAQHARTEELERALEQALRREEAQQARAARLEDRLHESSGPRLLRCEEQLAELAQELVDTRGMHHWQRARHREHVADLERDLAEGEKWHAEPLSELRAEVSHRRWSSESGWLAWPAGAASRAPVKDERLAYYRIRRGLRVISRILREEGAARGFGGQWLG</sequence>
<feature type="coiled-coil region" evidence="1">
    <location>
        <begin position="86"/>
        <end position="144"/>
    </location>
</feature>
<evidence type="ECO:0000256" key="1">
    <source>
        <dbReference type="SAM" id="Coils"/>
    </source>
</evidence>
<dbReference type="Proteomes" id="UP001189429">
    <property type="component" value="Unassembled WGS sequence"/>
</dbReference>
<evidence type="ECO:0000256" key="2">
    <source>
        <dbReference type="SAM" id="MobiDB-lite"/>
    </source>
</evidence>
<gene>
    <name evidence="3" type="ORF">PCOR1329_LOCUS84992</name>
</gene>
<evidence type="ECO:0000313" key="4">
    <source>
        <dbReference type="Proteomes" id="UP001189429"/>
    </source>
</evidence>
<accession>A0ABN9YEK6</accession>
<evidence type="ECO:0000313" key="3">
    <source>
        <dbReference type="EMBL" id="CAK0910981.1"/>
    </source>
</evidence>
<protein>
    <submittedName>
        <fullName evidence="3">Uncharacterized protein</fullName>
    </submittedName>
</protein>
<proteinExistence type="predicted"/>
<feature type="region of interest" description="Disordered" evidence="2">
    <location>
        <begin position="1"/>
        <end position="52"/>
    </location>
</feature>
<keyword evidence="4" id="KW-1185">Reference proteome</keyword>